<keyword evidence="10" id="KW-1185">Reference proteome</keyword>
<dbReference type="CDD" id="cd06261">
    <property type="entry name" value="TM_PBP2"/>
    <property type="match status" value="1"/>
</dbReference>
<dbReference type="EMBL" id="JABENB010000001">
    <property type="protein sequence ID" value="NNG38977.1"/>
    <property type="molecule type" value="Genomic_DNA"/>
</dbReference>
<keyword evidence="3" id="KW-1003">Cell membrane</keyword>
<comment type="caution">
    <text evidence="9">The sequence shown here is derived from an EMBL/GenBank/DDBJ whole genome shotgun (WGS) entry which is preliminary data.</text>
</comment>
<protein>
    <submittedName>
        <fullName evidence="9">ABC transporter permease</fullName>
    </submittedName>
</protein>
<keyword evidence="2 7" id="KW-0813">Transport</keyword>
<feature type="transmembrane region" description="Helical" evidence="7">
    <location>
        <begin position="192"/>
        <end position="212"/>
    </location>
</feature>
<dbReference type="GO" id="GO:0055085">
    <property type="term" value="P:transmembrane transport"/>
    <property type="evidence" value="ECO:0007669"/>
    <property type="project" value="InterPro"/>
</dbReference>
<comment type="similarity">
    <text evidence="7">Belongs to the binding-protein-dependent transport system permease family.</text>
</comment>
<evidence type="ECO:0000256" key="3">
    <source>
        <dbReference type="ARBA" id="ARBA00022475"/>
    </source>
</evidence>
<dbReference type="InterPro" id="IPR045621">
    <property type="entry name" value="BPD_transp_1_N"/>
</dbReference>
<proteinExistence type="inferred from homology"/>
<keyword evidence="5 7" id="KW-1133">Transmembrane helix</keyword>
<evidence type="ECO:0000259" key="8">
    <source>
        <dbReference type="PROSITE" id="PS50928"/>
    </source>
</evidence>
<dbReference type="Proteomes" id="UP000557772">
    <property type="component" value="Unassembled WGS sequence"/>
</dbReference>
<keyword evidence="6 7" id="KW-0472">Membrane</keyword>
<evidence type="ECO:0000256" key="2">
    <source>
        <dbReference type="ARBA" id="ARBA00022448"/>
    </source>
</evidence>
<organism evidence="9 10">
    <name type="scientific">Flexivirga aerilata</name>
    <dbReference type="NCBI Taxonomy" id="1656889"/>
    <lineage>
        <taxon>Bacteria</taxon>
        <taxon>Bacillati</taxon>
        <taxon>Actinomycetota</taxon>
        <taxon>Actinomycetes</taxon>
        <taxon>Micrococcales</taxon>
        <taxon>Dermacoccaceae</taxon>
        <taxon>Flexivirga</taxon>
    </lineage>
</organism>
<feature type="transmembrane region" description="Helical" evidence="7">
    <location>
        <begin position="152"/>
        <end position="172"/>
    </location>
</feature>
<evidence type="ECO:0000313" key="9">
    <source>
        <dbReference type="EMBL" id="NNG38977.1"/>
    </source>
</evidence>
<accession>A0A849AGH5</accession>
<comment type="subcellular location">
    <subcellularLocation>
        <location evidence="1 7">Cell membrane</location>
        <topology evidence="1 7">Multi-pass membrane protein</topology>
    </subcellularLocation>
</comment>
<dbReference type="Gene3D" id="1.10.3720.10">
    <property type="entry name" value="MetI-like"/>
    <property type="match status" value="1"/>
</dbReference>
<dbReference type="PROSITE" id="PS50928">
    <property type="entry name" value="ABC_TM1"/>
    <property type="match status" value="1"/>
</dbReference>
<dbReference type="Pfam" id="PF00528">
    <property type="entry name" value="BPD_transp_1"/>
    <property type="match status" value="1"/>
</dbReference>
<dbReference type="Pfam" id="PF19300">
    <property type="entry name" value="BPD_transp_1_N"/>
    <property type="match status" value="1"/>
</dbReference>
<evidence type="ECO:0000256" key="5">
    <source>
        <dbReference type="ARBA" id="ARBA00022989"/>
    </source>
</evidence>
<dbReference type="PANTHER" id="PTHR43163:SF6">
    <property type="entry name" value="DIPEPTIDE TRANSPORT SYSTEM PERMEASE PROTEIN DPPB-RELATED"/>
    <property type="match status" value="1"/>
</dbReference>
<feature type="transmembrane region" description="Helical" evidence="7">
    <location>
        <begin position="293"/>
        <end position="317"/>
    </location>
</feature>
<feature type="transmembrane region" description="Helical" evidence="7">
    <location>
        <begin position="112"/>
        <end position="131"/>
    </location>
</feature>
<gene>
    <name evidence="9" type="ORF">HJ588_06790</name>
</gene>
<feature type="transmembrane region" description="Helical" evidence="7">
    <location>
        <begin position="249"/>
        <end position="270"/>
    </location>
</feature>
<dbReference type="SUPFAM" id="SSF161098">
    <property type="entry name" value="MetI-like"/>
    <property type="match status" value="1"/>
</dbReference>
<keyword evidence="4 7" id="KW-0812">Transmembrane</keyword>
<evidence type="ECO:0000256" key="1">
    <source>
        <dbReference type="ARBA" id="ARBA00004651"/>
    </source>
</evidence>
<dbReference type="InterPro" id="IPR000515">
    <property type="entry name" value="MetI-like"/>
</dbReference>
<evidence type="ECO:0000313" key="10">
    <source>
        <dbReference type="Proteomes" id="UP000557772"/>
    </source>
</evidence>
<dbReference type="GO" id="GO:0005886">
    <property type="term" value="C:plasma membrane"/>
    <property type="evidence" value="ECO:0007669"/>
    <property type="project" value="UniProtKB-SubCell"/>
</dbReference>
<dbReference type="InterPro" id="IPR035906">
    <property type="entry name" value="MetI-like_sf"/>
</dbReference>
<evidence type="ECO:0000256" key="4">
    <source>
        <dbReference type="ARBA" id="ARBA00022692"/>
    </source>
</evidence>
<evidence type="ECO:0000256" key="7">
    <source>
        <dbReference type="RuleBase" id="RU363032"/>
    </source>
</evidence>
<feature type="domain" description="ABC transmembrane type-1" evidence="8">
    <location>
        <begin position="110"/>
        <end position="318"/>
    </location>
</feature>
<dbReference type="RefSeq" id="WP_171153320.1">
    <property type="nucleotide sequence ID" value="NZ_JABENB010000001.1"/>
</dbReference>
<evidence type="ECO:0000256" key="6">
    <source>
        <dbReference type="ARBA" id="ARBA00023136"/>
    </source>
</evidence>
<name>A0A849AGH5_9MICO</name>
<reference evidence="9 10" key="1">
    <citation type="submission" date="2020-05" db="EMBL/GenBank/DDBJ databases">
        <title>Flexivirga sp. ID2601S isolated from air conditioner.</title>
        <authorList>
            <person name="Kim D.H."/>
        </authorList>
    </citation>
    <scope>NUCLEOTIDE SEQUENCE [LARGE SCALE GENOMIC DNA]</scope>
    <source>
        <strain evidence="9 10">ID2601S</strain>
    </source>
</reference>
<dbReference type="PANTHER" id="PTHR43163">
    <property type="entry name" value="DIPEPTIDE TRANSPORT SYSTEM PERMEASE PROTEIN DPPB-RELATED"/>
    <property type="match status" value="1"/>
</dbReference>
<dbReference type="AlphaFoldDB" id="A0A849AGH5"/>
<sequence length="328" mass="35242">MAWFLVRRLAASVLVLLAISFCVFLLFYSGPSDPARVLCGKPCQPERLSQIKQFMGTDKSSIVQWFDFVKGLFVGRTYGTGAEAARCAAPCFGFSFDQRQSVTSLIWSRLPITASIAIGGAVVSLIVGMTLGPLAARFRGGVLDGLVRGGSLLLVAMPAYLLGLLAILVFGFQLNMVPVSGYVPLTESPVDWAWHLVLPWCVLGLINGAAYARYARNQMLDELGSDYLLAERATGASARRVRRTARRSVWVPVTTLFGIDLALMLGGTIFTEKVFSMHGIGDLLLGGVSSHDLGIVVGTALFGAALIIVGNLIVDVVQGFIDPRVRRG</sequence>